<organism evidence="14 15">
    <name type="scientific">Corynebacterium resistens (strain DSM 45100 / JCM 12819 / GTC 2026 / SICGH 158)</name>
    <dbReference type="NCBI Taxonomy" id="662755"/>
    <lineage>
        <taxon>Bacteria</taxon>
        <taxon>Bacillati</taxon>
        <taxon>Actinomycetota</taxon>
        <taxon>Actinomycetes</taxon>
        <taxon>Mycobacteriales</taxon>
        <taxon>Corynebacteriaceae</taxon>
        <taxon>Corynebacterium</taxon>
    </lineage>
</organism>
<dbReference type="GO" id="GO:0005524">
    <property type="term" value="F:ATP binding"/>
    <property type="evidence" value="ECO:0007669"/>
    <property type="project" value="UniProtKB-KW"/>
</dbReference>
<dbReference type="PANTHER" id="PTHR24221:SF397">
    <property type="entry name" value="ABC TRANSPORTER, ATP-BINDING TRANSMEMBRANE PROTEIN"/>
    <property type="match status" value="1"/>
</dbReference>
<dbReference type="EMBL" id="CP002857">
    <property type="protein sequence ID" value="AEI09706.1"/>
    <property type="molecule type" value="Genomic_DNA"/>
</dbReference>
<keyword evidence="15" id="KW-1185">Reference proteome</keyword>
<keyword evidence="8 11" id="KW-1133">Transmembrane helix</keyword>
<comment type="similarity">
    <text evidence="10">Belongs to the ABC transporter superfamily. Siderophore-Fe(3+) uptake transporter (SIUT) (TC 3.A.1.21) family.</text>
</comment>
<dbReference type="InterPro" id="IPR036640">
    <property type="entry name" value="ABC1_TM_sf"/>
</dbReference>
<dbReference type="FunFam" id="3.40.50.300:FF:000221">
    <property type="entry name" value="Multidrug ABC transporter ATP-binding protein"/>
    <property type="match status" value="1"/>
</dbReference>
<evidence type="ECO:0000259" key="13">
    <source>
        <dbReference type="PROSITE" id="PS50929"/>
    </source>
</evidence>
<dbReference type="Proteomes" id="UP000000492">
    <property type="component" value="Chromosome"/>
</dbReference>
<dbReference type="GO" id="GO:0140359">
    <property type="term" value="F:ABC-type transporter activity"/>
    <property type="evidence" value="ECO:0007669"/>
    <property type="project" value="InterPro"/>
</dbReference>
<comment type="subcellular location">
    <subcellularLocation>
        <location evidence="1">Cell inner membrane</location>
        <topology evidence="1">Multi-pass membrane protein</topology>
    </subcellularLocation>
</comment>
<keyword evidence="2" id="KW-0813">Transport</keyword>
<feature type="transmembrane region" description="Helical" evidence="11">
    <location>
        <begin position="326"/>
        <end position="349"/>
    </location>
</feature>
<feature type="transmembrane region" description="Helical" evidence="11">
    <location>
        <begin position="239"/>
        <end position="258"/>
    </location>
</feature>
<keyword evidence="3" id="KW-1003">Cell membrane</keyword>
<dbReference type="AlphaFoldDB" id="F8DYW1"/>
<evidence type="ECO:0000313" key="14">
    <source>
        <dbReference type="EMBL" id="AEI09706.1"/>
    </source>
</evidence>
<feature type="transmembrane region" description="Helical" evidence="11">
    <location>
        <begin position="95"/>
        <end position="116"/>
    </location>
</feature>
<evidence type="ECO:0000256" key="5">
    <source>
        <dbReference type="ARBA" id="ARBA00022692"/>
    </source>
</evidence>
<keyword evidence="4" id="KW-0997">Cell inner membrane</keyword>
<dbReference type="PROSITE" id="PS00211">
    <property type="entry name" value="ABC_TRANSPORTER_1"/>
    <property type="match status" value="1"/>
</dbReference>
<evidence type="ECO:0000256" key="11">
    <source>
        <dbReference type="SAM" id="Phobius"/>
    </source>
</evidence>
<dbReference type="Gene3D" id="1.20.1560.10">
    <property type="entry name" value="ABC transporter type 1, transmembrane domain"/>
    <property type="match status" value="1"/>
</dbReference>
<dbReference type="GO" id="GO:0016887">
    <property type="term" value="F:ATP hydrolysis activity"/>
    <property type="evidence" value="ECO:0007669"/>
    <property type="project" value="InterPro"/>
</dbReference>
<gene>
    <name evidence="14" type="ordered locus">CRES_1351</name>
</gene>
<dbReference type="InterPro" id="IPR003439">
    <property type="entry name" value="ABC_transporter-like_ATP-bd"/>
</dbReference>
<dbReference type="InterPro" id="IPR003593">
    <property type="entry name" value="AAA+_ATPase"/>
</dbReference>
<dbReference type="PROSITE" id="PS50893">
    <property type="entry name" value="ABC_TRANSPORTER_2"/>
    <property type="match status" value="1"/>
</dbReference>
<evidence type="ECO:0000256" key="6">
    <source>
        <dbReference type="ARBA" id="ARBA00022741"/>
    </source>
</evidence>
<keyword evidence="7 14" id="KW-0067">ATP-binding</keyword>
<evidence type="ECO:0000256" key="3">
    <source>
        <dbReference type="ARBA" id="ARBA00022475"/>
    </source>
</evidence>
<keyword evidence="6" id="KW-0547">Nucleotide-binding</keyword>
<dbReference type="Pfam" id="PF00005">
    <property type="entry name" value="ABC_tran"/>
    <property type="match status" value="1"/>
</dbReference>
<feature type="transmembrane region" description="Helical" evidence="11">
    <location>
        <begin position="136"/>
        <end position="160"/>
    </location>
</feature>
<dbReference type="PROSITE" id="PS50929">
    <property type="entry name" value="ABC_TM1F"/>
    <property type="match status" value="1"/>
</dbReference>
<evidence type="ECO:0000256" key="10">
    <source>
        <dbReference type="ARBA" id="ARBA00023455"/>
    </source>
</evidence>
<dbReference type="InterPro" id="IPR039421">
    <property type="entry name" value="Type_1_exporter"/>
</dbReference>
<dbReference type="Gene3D" id="3.40.50.300">
    <property type="entry name" value="P-loop containing nucleotide triphosphate hydrolases"/>
    <property type="match status" value="1"/>
</dbReference>
<dbReference type="STRING" id="662755.CRES_1351"/>
<dbReference type="HOGENOM" id="CLU_000604_84_9_11"/>
<dbReference type="GO" id="GO:0034040">
    <property type="term" value="F:ATPase-coupled lipid transmembrane transporter activity"/>
    <property type="evidence" value="ECO:0007669"/>
    <property type="project" value="TreeGrafter"/>
</dbReference>
<evidence type="ECO:0000256" key="2">
    <source>
        <dbReference type="ARBA" id="ARBA00022448"/>
    </source>
</evidence>
<accession>F8DYW1</accession>
<feature type="transmembrane region" description="Helical" evidence="11">
    <location>
        <begin position="361"/>
        <end position="383"/>
    </location>
</feature>
<protein>
    <submittedName>
        <fullName evidence="14">ABC transport system ATP-binding/permease protein</fullName>
        <ecNumber evidence="14">3.6.3.-</ecNumber>
    </submittedName>
</protein>
<dbReference type="SUPFAM" id="SSF90123">
    <property type="entry name" value="ABC transporter transmembrane region"/>
    <property type="match status" value="1"/>
</dbReference>
<feature type="domain" description="ABC transmembrane type-1" evidence="13">
    <location>
        <begin position="95"/>
        <end position="384"/>
    </location>
</feature>
<feature type="domain" description="ABC transporter" evidence="12">
    <location>
        <begin position="417"/>
        <end position="651"/>
    </location>
</feature>
<dbReference type="InterPro" id="IPR011527">
    <property type="entry name" value="ABC1_TM_dom"/>
</dbReference>
<evidence type="ECO:0000256" key="8">
    <source>
        <dbReference type="ARBA" id="ARBA00022989"/>
    </source>
</evidence>
<name>F8DYW1_CORRG</name>
<dbReference type="SUPFAM" id="SSF52540">
    <property type="entry name" value="P-loop containing nucleoside triphosphate hydrolases"/>
    <property type="match status" value="1"/>
</dbReference>
<dbReference type="InterPro" id="IPR017871">
    <property type="entry name" value="ABC_transporter-like_CS"/>
</dbReference>
<dbReference type="PANTHER" id="PTHR24221">
    <property type="entry name" value="ATP-BINDING CASSETTE SUB-FAMILY B"/>
    <property type="match status" value="1"/>
</dbReference>
<keyword evidence="5 11" id="KW-0812">Transmembrane</keyword>
<keyword evidence="14" id="KW-0378">Hydrolase</keyword>
<sequence>MGGFPRAAGDPRRPARRTGCPVDGFTWLWRLSAAHGTPTHTVAGARLVPGGPPLGRYCVAVVVAPMNVSKDSTRQEPDVSISVAALIRPAKGAMVLSAVLTALGAIVTLVPFVALHNMAAIWLDGQVRTGWTGKPWVWAVIAVLSLFVGQLLYLFGLGVTHEAEAKLRHRLRGNVVQALGSLPLGRVSQVPHGAIRKMVCDDTAAIHTLVAHVPGDVTNAVVSMVVGLGYLVWVDWRLALALFGTWAVAIMIIVSTTMRGYSDITKRFGHAQTALAAATVEMLEGIKEIKNFQATDATRTRFNAARQQFSAISFDWVRRSGRAISLLGSLLRPATVFVTVALLAALFVAQDWSTLSATLPFFLIAPGIPEGFTVLVGLMQHIYESQLAARTTAELLSEKPMPEGSRTQEEGPNPGQVEVCEVSFSYEPDVPVVHGVSFTAEPGTVTALVGPSGGGKSTLARLIARFYDVNDGVVRISGVDVREASFSWLLSRVAIVLQDVTLSNDSVHTNIALSKPSATRAEVEAAARAACIHDRIMRLPEGYDTVLGEVGGFLSGGERQRITLARAYLQDAPILILDEATAQADPQSERAIHEALSTLASGRTVIIIAHRLATIRDADQILVIEDGHITQRGRHEDLVNQAGTYSEMWRAQELHYMA</sequence>
<evidence type="ECO:0000256" key="7">
    <source>
        <dbReference type="ARBA" id="ARBA00022840"/>
    </source>
</evidence>
<dbReference type="eggNOG" id="COG1132">
    <property type="taxonomic scope" value="Bacteria"/>
</dbReference>
<evidence type="ECO:0000259" key="12">
    <source>
        <dbReference type="PROSITE" id="PS50893"/>
    </source>
</evidence>
<evidence type="ECO:0000256" key="4">
    <source>
        <dbReference type="ARBA" id="ARBA00022519"/>
    </source>
</evidence>
<proteinExistence type="inferred from homology"/>
<dbReference type="SMART" id="SM00382">
    <property type="entry name" value="AAA"/>
    <property type="match status" value="1"/>
</dbReference>
<dbReference type="GO" id="GO:0005886">
    <property type="term" value="C:plasma membrane"/>
    <property type="evidence" value="ECO:0007669"/>
    <property type="project" value="UniProtKB-SubCell"/>
</dbReference>
<evidence type="ECO:0000256" key="1">
    <source>
        <dbReference type="ARBA" id="ARBA00004429"/>
    </source>
</evidence>
<dbReference type="InterPro" id="IPR027417">
    <property type="entry name" value="P-loop_NTPase"/>
</dbReference>
<dbReference type="KEGG" id="crd:CRES_1351"/>
<dbReference type="EC" id="3.6.3.-" evidence="14"/>
<evidence type="ECO:0000313" key="15">
    <source>
        <dbReference type="Proteomes" id="UP000000492"/>
    </source>
</evidence>
<reference evidence="14 15" key="1">
    <citation type="journal article" date="2012" name="BMC Genomics">
        <title>Complete genome sequence, lifestyle, and multi-drug resistance of the human pathogen Corynebacterium resistens DSM 45100 isolated from blood samples of a leukemia patient.</title>
        <authorList>
            <person name="Schroder J."/>
            <person name="Maus I."/>
            <person name="Meyer K."/>
            <person name="Wordemann S."/>
            <person name="Blom J."/>
            <person name="Jaenicke S."/>
            <person name="Schneider J."/>
            <person name="Trost E."/>
            <person name="Tauch A."/>
        </authorList>
    </citation>
    <scope>NUCLEOTIDE SEQUENCE [LARGE SCALE GENOMIC DNA]</scope>
    <source>
        <strain evidence="15">DSM 45100 / JCM 12819 / CCUG 50093 / GTC 2026 / SICGH 158</strain>
    </source>
</reference>
<dbReference type="Pfam" id="PF00664">
    <property type="entry name" value="ABC_membrane"/>
    <property type="match status" value="1"/>
</dbReference>
<keyword evidence="9 11" id="KW-0472">Membrane</keyword>
<evidence type="ECO:0000256" key="9">
    <source>
        <dbReference type="ARBA" id="ARBA00023136"/>
    </source>
</evidence>